<proteinExistence type="predicted"/>
<reference evidence="1" key="1">
    <citation type="submission" date="2017-05" db="UniProtKB">
        <authorList>
            <consortium name="EnsemblMetazoa"/>
        </authorList>
    </citation>
    <scope>IDENTIFICATION</scope>
</reference>
<name>A0A1X7VYR7_AMPQE</name>
<sequence>MTLGMHNFLYSTKCKECKDDRPFENGRTDCWMTPEEAMAAGLQTKHTGQQSGPVPCKYYK</sequence>
<organism evidence="1">
    <name type="scientific">Amphimedon queenslandica</name>
    <name type="common">Sponge</name>
    <dbReference type="NCBI Taxonomy" id="400682"/>
    <lineage>
        <taxon>Eukaryota</taxon>
        <taxon>Metazoa</taxon>
        <taxon>Porifera</taxon>
        <taxon>Demospongiae</taxon>
        <taxon>Heteroscleromorpha</taxon>
        <taxon>Haplosclerida</taxon>
        <taxon>Niphatidae</taxon>
        <taxon>Amphimedon</taxon>
    </lineage>
</organism>
<protein>
    <submittedName>
        <fullName evidence="1">Uncharacterized protein</fullName>
    </submittedName>
</protein>
<dbReference type="AlphaFoldDB" id="A0A1X7VYR7"/>
<dbReference type="InParanoid" id="A0A1X7VYR7"/>
<accession>A0A1X7VYR7</accession>
<dbReference type="EnsemblMetazoa" id="Aqu2.1.44639_001">
    <property type="protein sequence ID" value="Aqu2.1.44639_001"/>
    <property type="gene ID" value="Aqu2.1.44639"/>
</dbReference>
<evidence type="ECO:0000313" key="1">
    <source>
        <dbReference type="EnsemblMetazoa" id="Aqu2.1.44639_001"/>
    </source>
</evidence>